<evidence type="ECO:0000313" key="4">
    <source>
        <dbReference type="Proteomes" id="UP001378592"/>
    </source>
</evidence>
<evidence type="ECO:0000256" key="2">
    <source>
        <dbReference type="SAM" id="Phobius"/>
    </source>
</evidence>
<comment type="caution">
    <text evidence="3">The sequence shown here is derived from an EMBL/GenBank/DDBJ whole genome shotgun (WGS) entry which is preliminary data.</text>
</comment>
<feature type="transmembrane region" description="Helical" evidence="2">
    <location>
        <begin position="14"/>
        <end position="35"/>
    </location>
</feature>
<keyword evidence="2" id="KW-1133">Transmembrane helix</keyword>
<proteinExistence type="predicted"/>
<gene>
    <name evidence="3" type="ORF">R5R35_007976</name>
</gene>
<organism evidence="3 4">
    <name type="scientific">Gryllus longicercus</name>
    <dbReference type="NCBI Taxonomy" id="2509291"/>
    <lineage>
        <taxon>Eukaryota</taxon>
        <taxon>Metazoa</taxon>
        <taxon>Ecdysozoa</taxon>
        <taxon>Arthropoda</taxon>
        <taxon>Hexapoda</taxon>
        <taxon>Insecta</taxon>
        <taxon>Pterygota</taxon>
        <taxon>Neoptera</taxon>
        <taxon>Polyneoptera</taxon>
        <taxon>Orthoptera</taxon>
        <taxon>Ensifera</taxon>
        <taxon>Gryllidea</taxon>
        <taxon>Grylloidea</taxon>
        <taxon>Gryllidae</taxon>
        <taxon>Gryllinae</taxon>
        <taxon>Gryllus</taxon>
    </lineage>
</organism>
<keyword evidence="2" id="KW-0812">Transmembrane</keyword>
<feature type="compositionally biased region" description="Basic and acidic residues" evidence="1">
    <location>
        <begin position="40"/>
        <end position="62"/>
    </location>
</feature>
<dbReference type="EMBL" id="JAZDUA010000482">
    <property type="protein sequence ID" value="KAK7791989.1"/>
    <property type="molecule type" value="Genomic_DNA"/>
</dbReference>
<evidence type="ECO:0000313" key="3">
    <source>
        <dbReference type="EMBL" id="KAK7791989.1"/>
    </source>
</evidence>
<evidence type="ECO:0000256" key="1">
    <source>
        <dbReference type="SAM" id="MobiDB-lite"/>
    </source>
</evidence>
<keyword evidence="2" id="KW-0472">Membrane</keyword>
<feature type="region of interest" description="Disordered" evidence="1">
    <location>
        <begin position="131"/>
        <end position="175"/>
    </location>
</feature>
<protein>
    <submittedName>
        <fullName evidence="3">Uncharacterized protein</fullName>
    </submittedName>
</protein>
<feature type="region of interest" description="Disordered" evidence="1">
    <location>
        <begin position="40"/>
        <end position="114"/>
    </location>
</feature>
<accession>A0AAN9V5I0</accession>
<dbReference type="AlphaFoldDB" id="A0AAN9V5I0"/>
<sequence>MKLLVCAPHKTEEFLLNLLCLLFLICILSCAFLDAEAKSKDKNKEKYNKKYKTEGSPKEGKNKYSKNSQEYAEQSRKYKKQVNENLELNPQEDEPVEIVENQEPAQKPYKQKKEKKPYTISVELLEEPEVTNGNKISSEEQIDSAVRKEGKQKPIKRQGYQNTKKIQPPKPSAEDTADFIVHVPKKKKGTRQVLVFQVPAQDEQNEEEELANAVQQYVSDEQEATVEEDCGCEENTVEEKSSNMCYY</sequence>
<name>A0AAN9V5I0_9ORTH</name>
<reference evidence="3 4" key="1">
    <citation type="submission" date="2024-03" db="EMBL/GenBank/DDBJ databases">
        <title>The genome assembly and annotation of the cricket Gryllus longicercus Weissman &amp; Gray.</title>
        <authorList>
            <person name="Szrajer S."/>
            <person name="Gray D."/>
            <person name="Ylla G."/>
        </authorList>
    </citation>
    <scope>NUCLEOTIDE SEQUENCE [LARGE SCALE GENOMIC DNA]</scope>
    <source>
        <strain evidence="3">DAG 2021-001</strain>
        <tissue evidence="3">Whole body minus gut</tissue>
    </source>
</reference>
<dbReference type="Proteomes" id="UP001378592">
    <property type="component" value="Unassembled WGS sequence"/>
</dbReference>
<keyword evidence="4" id="KW-1185">Reference proteome</keyword>